<accession>A0AAD1F6X6</accession>
<gene>
    <name evidence="1" type="ORF">PI172_0826</name>
</gene>
<name>A0AAD1F6X6_PREIN</name>
<sequence>MEEKTFCKCKFFRMRIKRTKRRWQEKVVVRGGRFNRGSCYTFVVE</sequence>
<evidence type="ECO:0000313" key="1">
    <source>
        <dbReference type="EMBL" id="BAR95554.1"/>
    </source>
</evidence>
<dbReference type="EMBL" id="AP014925">
    <property type="protein sequence ID" value="BAR95554.1"/>
    <property type="molecule type" value="Genomic_DNA"/>
</dbReference>
<dbReference type="Proteomes" id="UP000067008">
    <property type="component" value="Chromosome 2"/>
</dbReference>
<evidence type="ECO:0000313" key="2">
    <source>
        <dbReference type="Proteomes" id="UP000067008"/>
    </source>
</evidence>
<dbReference type="AlphaFoldDB" id="A0AAD1F6X6"/>
<protein>
    <submittedName>
        <fullName evidence="1">Uncharacterized protein</fullName>
    </submittedName>
</protein>
<organism evidence="1 2">
    <name type="scientific">Prevotella intermedia</name>
    <dbReference type="NCBI Taxonomy" id="28131"/>
    <lineage>
        <taxon>Bacteria</taxon>
        <taxon>Pseudomonadati</taxon>
        <taxon>Bacteroidota</taxon>
        <taxon>Bacteroidia</taxon>
        <taxon>Bacteroidales</taxon>
        <taxon>Prevotellaceae</taxon>
        <taxon>Prevotella</taxon>
    </lineage>
</organism>
<reference evidence="1 2" key="1">
    <citation type="submission" date="2015-07" db="EMBL/GenBank/DDBJ databases">
        <title>Complete genome sequence of Prevotella intermedia strain 17-2.</title>
        <authorList>
            <person name="Nambu T."/>
        </authorList>
    </citation>
    <scope>NUCLEOTIDE SEQUENCE [LARGE SCALE GENOMIC DNA]</scope>
    <source>
        <strain evidence="1 2">17-2</strain>
    </source>
</reference>
<proteinExistence type="predicted"/>